<dbReference type="EMBL" id="VTEZ01000001">
    <property type="protein sequence ID" value="TYS88332.1"/>
    <property type="molecule type" value="Genomic_DNA"/>
</dbReference>
<gene>
    <name evidence="2" type="ORF">FZC85_02515</name>
</gene>
<dbReference type="AlphaFoldDB" id="A0A5D4ULU9"/>
<reference evidence="2 3" key="1">
    <citation type="submission" date="2019-08" db="EMBL/GenBank/DDBJ databases">
        <title>Bacillus genomes from the desert of Cuatro Cienegas, Coahuila.</title>
        <authorList>
            <person name="Olmedo-Alvarez G."/>
        </authorList>
    </citation>
    <scope>NUCLEOTIDE SEQUENCE [LARGE SCALE GENOMIC DNA]</scope>
    <source>
        <strain evidence="2 3">CH87b_3T</strain>
    </source>
</reference>
<feature type="coiled-coil region" evidence="1">
    <location>
        <begin position="279"/>
        <end position="306"/>
    </location>
</feature>
<accession>A0A5D4ULU9</accession>
<name>A0A5D4ULU9_9BACI</name>
<organism evidence="2 3">
    <name type="scientific">Rossellomorea aquimaris</name>
    <dbReference type="NCBI Taxonomy" id="189382"/>
    <lineage>
        <taxon>Bacteria</taxon>
        <taxon>Bacillati</taxon>
        <taxon>Bacillota</taxon>
        <taxon>Bacilli</taxon>
        <taxon>Bacillales</taxon>
        <taxon>Bacillaceae</taxon>
        <taxon>Rossellomorea</taxon>
    </lineage>
</organism>
<protein>
    <submittedName>
        <fullName evidence="2">Uncharacterized protein</fullName>
    </submittedName>
</protein>
<evidence type="ECO:0000313" key="3">
    <source>
        <dbReference type="Proteomes" id="UP000324269"/>
    </source>
</evidence>
<comment type="caution">
    <text evidence="2">The sequence shown here is derived from an EMBL/GenBank/DDBJ whole genome shotgun (WGS) entry which is preliminary data.</text>
</comment>
<sequence length="404" mass="47839">MSKFISEVKLDTLNITDEQAKMKDLQRFVKDDREIDEKVYEKFPLKEYGRPNEKLRIYGSKSLFKAFGDVNDNKLDLSGIPLNSIKLEGFNEKNQMILKFLDKDLGDIVAEGEYTFTNDFYEHFFKMKSFAKYCFKEAHYDLLNYCTNELLVKNKMKRAQYRLIMDEERYSIRGLTSTGYKNFDNHLAIYLSFLTLHNYAEQQGFYFKVIKANLSDTNLEIYLEQVTSTIVSDKGELYFGAYISNNEVGKKSFSIDLNYKFIDNEGESFRAVSSEKLVKINHRNSIDNAEIQLDNLTKITQMKEETLEQIHYTMNNPTVDENTLYEMVYREINRKTKVFTPETRKRACELYDEKHINHTMSIIKVFKELSKITNNDEERLSLERIYHDSLLKMNTRKREKEKVH</sequence>
<proteinExistence type="predicted"/>
<dbReference type="Proteomes" id="UP000324269">
    <property type="component" value="Unassembled WGS sequence"/>
</dbReference>
<evidence type="ECO:0000313" key="2">
    <source>
        <dbReference type="EMBL" id="TYS88332.1"/>
    </source>
</evidence>
<evidence type="ECO:0000256" key="1">
    <source>
        <dbReference type="SAM" id="Coils"/>
    </source>
</evidence>
<keyword evidence="1" id="KW-0175">Coiled coil</keyword>
<dbReference type="RefSeq" id="WP_148967632.1">
    <property type="nucleotide sequence ID" value="NZ_JBNIKW010000001.1"/>
</dbReference>
<dbReference type="OrthoDB" id="2816270at2"/>